<protein>
    <submittedName>
        <fullName evidence="1">Uncharacterized protein</fullName>
    </submittedName>
</protein>
<dbReference type="RefSeq" id="WP_270042270.1">
    <property type="nucleotide sequence ID" value="NZ_JAPDOD010000022.1"/>
</dbReference>
<evidence type="ECO:0000313" key="1">
    <source>
        <dbReference type="EMBL" id="MDA0163029.1"/>
    </source>
</evidence>
<sequence length="234" mass="25687">MSVLDLVERIARDELAELLGDVTQPPAEEPVLVRGTEEQLAAQLAAEHHGECWDTFAAGAVSEAFTGRALDLYHASTPWLRDDNDAAEGAAELLRQIGDGYAMLSYPVDTSPLPLPLKVFAEVVMRALGIDAWAAALGHPLELDVAEADYQLEHHQDPDTDDRDPDADLAGAVDTATRRFELLEVLCDSPTGRTALQSDGFRRFAVEQLVAGHAWAFWVRLGPRRDRKVSHRLT</sequence>
<proteinExistence type="predicted"/>
<keyword evidence="2" id="KW-1185">Reference proteome</keyword>
<evidence type="ECO:0000313" key="2">
    <source>
        <dbReference type="Proteomes" id="UP001149140"/>
    </source>
</evidence>
<organism evidence="1 2">
    <name type="scientific">Solirubrobacter ginsenosidimutans</name>
    <dbReference type="NCBI Taxonomy" id="490573"/>
    <lineage>
        <taxon>Bacteria</taxon>
        <taxon>Bacillati</taxon>
        <taxon>Actinomycetota</taxon>
        <taxon>Thermoleophilia</taxon>
        <taxon>Solirubrobacterales</taxon>
        <taxon>Solirubrobacteraceae</taxon>
        <taxon>Solirubrobacter</taxon>
    </lineage>
</organism>
<reference evidence="1" key="1">
    <citation type="submission" date="2022-10" db="EMBL/GenBank/DDBJ databases">
        <title>The WGS of Solirubrobacter ginsenosidimutans DSM 21036.</title>
        <authorList>
            <person name="Jiang Z."/>
        </authorList>
    </citation>
    <scope>NUCLEOTIDE SEQUENCE</scope>
    <source>
        <strain evidence="1">DSM 21036</strain>
    </source>
</reference>
<dbReference type="AlphaFoldDB" id="A0A9X3MUT6"/>
<dbReference type="Proteomes" id="UP001149140">
    <property type="component" value="Unassembled WGS sequence"/>
</dbReference>
<comment type="caution">
    <text evidence="1">The sequence shown here is derived from an EMBL/GenBank/DDBJ whole genome shotgun (WGS) entry which is preliminary data.</text>
</comment>
<name>A0A9X3MUT6_9ACTN</name>
<accession>A0A9X3MUT6</accession>
<dbReference type="EMBL" id="JAPDOD010000022">
    <property type="protein sequence ID" value="MDA0163029.1"/>
    <property type="molecule type" value="Genomic_DNA"/>
</dbReference>
<gene>
    <name evidence="1" type="ORF">OM076_22340</name>
</gene>